<dbReference type="EMBL" id="VOUQ01000025">
    <property type="protein sequence ID" value="TXE25415.1"/>
    <property type="molecule type" value="Genomic_DNA"/>
</dbReference>
<dbReference type="RefSeq" id="WP_147882762.1">
    <property type="nucleotide sequence ID" value="NZ_VOUQ01000025.1"/>
</dbReference>
<comment type="caution">
    <text evidence="1">The sequence shown here is derived from an EMBL/GenBank/DDBJ whole genome shotgun (WGS) entry which is preliminary data.</text>
</comment>
<dbReference type="AlphaFoldDB" id="A0A5C7BX87"/>
<accession>A0A5C7BX87</accession>
<dbReference type="InterPro" id="IPR025317">
    <property type="entry name" value="DUF4222"/>
</dbReference>
<dbReference type="Proteomes" id="UP000321126">
    <property type="component" value="Unassembled WGS sequence"/>
</dbReference>
<proteinExistence type="predicted"/>
<gene>
    <name evidence="1" type="ORF">FOT62_23940</name>
</gene>
<organism evidence="1 2">
    <name type="scientific">Serratia marcescens</name>
    <dbReference type="NCBI Taxonomy" id="615"/>
    <lineage>
        <taxon>Bacteria</taxon>
        <taxon>Pseudomonadati</taxon>
        <taxon>Pseudomonadota</taxon>
        <taxon>Gammaproteobacteria</taxon>
        <taxon>Enterobacterales</taxon>
        <taxon>Yersiniaceae</taxon>
        <taxon>Serratia</taxon>
    </lineage>
</organism>
<reference evidence="1 2" key="1">
    <citation type="submission" date="2019-07" db="EMBL/GenBank/DDBJ databases">
        <title>Serratia strains were isolated from fresh produce.</title>
        <authorList>
            <person name="Cho G.-S."/>
            <person name="Stein M."/>
            <person name="Lee W."/>
            <person name="Suh S.H."/>
            <person name="Franz C.M.A.P."/>
        </authorList>
    </citation>
    <scope>NUCLEOTIDE SEQUENCE [LARGE SCALE GENOMIC DNA]</scope>
    <source>
        <strain evidence="1 2">S16</strain>
    </source>
</reference>
<name>A0A5C7BX87_SERMA</name>
<protein>
    <submittedName>
        <fullName evidence="1">DUF4222 domain-containing protein</fullName>
    </submittedName>
</protein>
<dbReference type="Pfam" id="PF13973">
    <property type="entry name" value="DUF4222"/>
    <property type="match status" value="1"/>
</dbReference>
<evidence type="ECO:0000313" key="2">
    <source>
        <dbReference type="Proteomes" id="UP000321126"/>
    </source>
</evidence>
<sequence>MSSSQSTELDRYYTDWRGVQVHVIRWDRIERQVIFTREGYPHECMQPLERFKEKFKRVDV</sequence>
<evidence type="ECO:0000313" key="1">
    <source>
        <dbReference type="EMBL" id="TXE25415.1"/>
    </source>
</evidence>